<dbReference type="Proteomes" id="UP000178344">
    <property type="component" value="Unassembled WGS sequence"/>
</dbReference>
<feature type="binding site" evidence="3">
    <location>
        <position position="209"/>
    </location>
    <ligand>
        <name>a divalent metal cation</name>
        <dbReference type="ChEBI" id="CHEBI:60240"/>
        <label>1</label>
    </ligand>
</feature>
<sequence length="262" mass="30053">MQPKFIDIHSHVSFPEFDHDRAEVLARMREVGVWAIAVGVDLKSSKETVALAEKNNGIFATVGLHPADNRREVLAIEEYRSLLKHPKVVAIGECGLDYLRIKGDQDQDKKRQRDIFEAQLELAVEANKPLMIHCRDAHEHMLDILKSKKRDHGEKLRGNIHFFTGSSDIAKRYFDLQFTVSFTGVITFAHEYDEVVRYAPDTMILSETDCPFVAPVPYRGKRCEPVFVREVVHRIAAIRDTDPEIMAETLVKNTLRLFKIKE</sequence>
<accession>A0A1F6CDV0</accession>
<organism evidence="4 5">
    <name type="scientific">Candidatus Kaiserbacteria bacterium RIFCSPHIGHO2_01_FULL_49_13</name>
    <dbReference type="NCBI Taxonomy" id="1798477"/>
    <lineage>
        <taxon>Bacteria</taxon>
        <taxon>Candidatus Kaiseribacteriota</taxon>
    </lineage>
</organism>
<evidence type="ECO:0000256" key="1">
    <source>
        <dbReference type="ARBA" id="ARBA00022723"/>
    </source>
</evidence>
<dbReference type="FunFam" id="3.20.20.140:FF:000005">
    <property type="entry name" value="TatD family hydrolase"/>
    <property type="match status" value="1"/>
</dbReference>
<dbReference type="GO" id="GO:0046872">
    <property type="term" value="F:metal ion binding"/>
    <property type="evidence" value="ECO:0007669"/>
    <property type="project" value="UniProtKB-KW"/>
</dbReference>
<evidence type="ECO:0000313" key="4">
    <source>
        <dbReference type="EMBL" id="OGG47336.1"/>
    </source>
</evidence>
<dbReference type="PIRSF" id="PIRSF005902">
    <property type="entry name" value="DNase_TatD"/>
    <property type="match status" value="1"/>
</dbReference>
<feature type="binding site" evidence="3">
    <location>
        <position position="161"/>
    </location>
    <ligand>
        <name>a divalent metal cation</name>
        <dbReference type="ChEBI" id="CHEBI:60240"/>
        <label>2</label>
    </ligand>
</feature>
<evidence type="ECO:0000256" key="2">
    <source>
        <dbReference type="ARBA" id="ARBA00022801"/>
    </source>
</evidence>
<proteinExistence type="predicted"/>
<dbReference type="SUPFAM" id="SSF51556">
    <property type="entry name" value="Metallo-dependent hydrolases"/>
    <property type="match status" value="1"/>
</dbReference>
<evidence type="ECO:0000256" key="3">
    <source>
        <dbReference type="PIRSR" id="PIRSR005902-1"/>
    </source>
</evidence>
<dbReference type="Gene3D" id="3.20.20.140">
    <property type="entry name" value="Metal-dependent hydrolases"/>
    <property type="match status" value="1"/>
</dbReference>
<dbReference type="PANTHER" id="PTHR46124">
    <property type="entry name" value="D-AMINOACYL-TRNA DEACYLASE"/>
    <property type="match status" value="1"/>
</dbReference>
<dbReference type="CDD" id="cd01310">
    <property type="entry name" value="TatD_DNAse"/>
    <property type="match status" value="1"/>
</dbReference>
<keyword evidence="1 3" id="KW-0479">Metal-binding</keyword>
<dbReference type="PROSITE" id="PS01090">
    <property type="entry name" value="TATD_2"/>
    <property type="match status" value="1"/>
</dbReference>
<name>A0A1F6CDV0_9BACT</name>
<protein>
    <recommendedName>
        <fullName evidence="6">Hydrolase TatD</fullName>
    </recommendedName>
</protein>
<dbReference type="InterPro" id="IPR015991">
    <property type="entry name" value="TatD/YcfH-like"/>
</dbReference>
<dbReference type="InterPro" id="IPR032466">
    <property type="entry name" value="Metal_Hydrolase"/>
</dbReference>
<dbReference type="EMBL" id="MFKQ01000013">
    <property type="protein sequence ID" value="OGG47336.1"/>
    <property type="molecule type" value="Genomic_DNA"/>
</dbReference>
<dbReference type="PANTHER" id="PTHR46124:SF2">
    <property type="entry name" value="D-AMINOACYL-TRNA DEACYLASE"/>
    <property type="match status" value="1"/>
</dbReference>
<feature type="binding site" evidence="3">
    <location>
        <position position="133"/>
    </location>
    <ligand>
        <name>a divalent metal cation</name>
        <dbReference type="ChEBI" id="CHEBI:60240"/>
        <label>2</label>
    </ligand>
</feature>
<dbReference type="InterPro" id="IPR018228">
    <property type="entry name" value="DNase_TatD-rel_CS"/>
</dbReference>
<dbReference type="InterPro" id="IPR001130">
    <property type="entry name" value="TatD-like"/>
</dbReference>
<dbReference type="GO" id="GO:0004536">
    <property type="term" value="F:DNA nuclease activity"/>
    <property type="evidence" value="ECO:0007669"/>
    <property type="project" value="InterPro"/>
</dbReference>
<evidence type="ECO:0000313" key="5">
    <source>
        <dbReference type="Proteomes" id="UP000178344"/>
    </source>
</evidence>
<feature type="binding site" evidence="3">
    <location>
        <position position="93"/>
    </location>
    <ligand>
        <name>a divalent metal cation</name>
        <dbReference type="ChEBI" id="CHEBI:60240"/>
        <label>1</label>
    </ligand>
</feature>
<feature type="binding site" evidence="3">
    <location>
        <position position="11"/>
    </location>
    <ligand>
        <name>a divalent metal cation</name>
        <dbReference type="ChEBI" id="CHEBI:60240"/>
        <label>1</label>
    </ligand>
</feature>
<reference evidence="4 5" key="1">
    <citation type="journal article" date="2016" name="Nat. Commun.">
        <title>Thousands of microbial genomes shed light on interconnected biogeochemical processes in an aquifer system.</title>
        <authorList>
            <person name="Anantharaman K."/>
            <person name="Brown C.T."/>
            <person name="Hug L.A."/>
            <person name="Sharon I."/>
            <person name="Castelle C.J."/>
            <person name="Probst A.J."/>
            <person name="Thomas B.C."/>
            <person name="Singh A."/>
            <person name="Wilkins M.J."/>
            <person name="Karaoz U."/>
            <person name="Brodie E.L."/>
            <person name="Williams K.H."/>
            <person name="Hubbard S.S."/>
            <person name="Banfield J.F."/>
        </authorList>
    </citation>
    <scope>NUCLEOTIDE SEQUENCE [LARGE SCALE GENOMIC DNA]</scope>
</reference>
<comment type="caution">
    <text evidence="4">The sequence shown here is derived from an EMBL/GenBank/DDBJ whole genome shotgun (WGS) entry which is preliminary data.</text>
</comment>
<evidence type="ECO:0008006" key="6">
    <source>
        <dbReference type="Google" id="ProtNLM"/>
    </source>
</evidence>
<feature type="binding site" evidence="3">
    <location>
        <position position="9"/>
    </location>
    <ligand>
        <name>a divalent metal cation</name>
        <dbReference type="ChEBI" id="CHEBI:60240"/>
        <label>1</label>
    </ligand>
</feature>
<dbReference type="Pfam" id="PF01026">
    <property type="entry name" value="TatD_DNase"/>
    <property type="match status" value="1"/>
</dbReference>
<gene>
    <name evidence="4" type="ORF">A2671_01485</name>
</gene>
<dbReference type="NCBIfam" id="TIGR00010">
    <property type="entry name" value="YchF/TatD family DNA exonuclease"/>
    <property type="match status" value="1"/>
</dbReference>
<dbReference type="GO" id="GO:0016788">
    <property type="term" value="F:hydrolase activity, acting on ester bonds"/>
    <property type="evidence" value="ECO:0007669"/>
    <property type="project" value="InterPro"/>
</dbReference>
<dbReference type="AlphaFoldDB" id="A0A1F6CDV0"/>
<keyword evidence="2" id="KW-0378">Hydrolase</keyword>